<dbReference type="Gene3D" id="1.20.1440.120">
    <property type="entry name" value="Recombination protein O, C-terminal domain"/>
    <property type="match status" value="1"/>
</dbReference>
<evidence type="ECO:0000256" key="3">
    <source>
        <dbReference type="ARBA" id="ARBA00021310"/>
    </source>
</evidence>
<evidence type="ECO:0000313" key="11">
    <source>
        <dbReference type="Proteomes" id="UP000033664"/>
    </source>
</evidence>
<keyword evidence="11" id="KW-1185">Reference proteome</keyword>
<reference evidence="10 11" key="1">
    <citation type="journal article" date="2015" name="BMC Genomics">
        <title>Genome mining reveals unlocked bioactive potential of marine Gram-negative bacteria.</title>
        <authorList>
            <person name="Machado H."/>
            <person name="Sonnenschein E.C."/>
            <person name="Melchiorsen J."/>
            <person name="Gram L."/>
        </authorList>
    </citation>
    <scope>NUCLEOTIDE SEQUENCE [LARGE SCALE GENOMIC DNA]</scope>
    <source>
        <strain evidence="10 11">S3137</strain>
    </source>
</reference>
<comment type="caution">
    <text evidence="10">The sequence shown here is derived from an EMBL/GenBank/DDBJ whole genome shotgun (WGS) entry which is preliminary data.</text>
</comment>
<evidence type="ECO:0000259" key="9">
    <source>
        <dbReference type="Pfam" id="PF11967"/>
    </source>
</evidence>
<gene>
    <name evidence="8" type="primary">recO</name>
    <name evidence="10" type="ORF">TW72_15275</name>
</gene>
<dbReference type="Pfam" id="PF11967">
    <property type="entry name" value="RecO_N"/>
    <property type="match status" value="1"/>
</dbReference>
<sequence>MEAGFDRAFLLHRRAISDSQWLADFLVQHRGMMRMIVRISGKHAVKHKAQLQPFQPLLIRYQGGGDLKYLQHFELSGPQPALIGDKLYCGFYMNELAVRIVPLNEPLEQVYDLYQAQLKALAATNHMAASLRHYELTLLESLGYGVDFEYDNIGKEISADCHYDYYPEQGWVMQQQPKYGYGFSGKQVLAMAAREFTDPEIQQAAKHFCRFLLKPLLGNKPLKSRELFKSR</sequence>
<evidence type="ECO:0000256" key="5">
    <source>
        <dbReference type="ARBA" id="ARBA00023172"/>
    </source>
</evidence>
<name>A0A0F4PVQ5_9GAMM</name>
<dbReference type="InterPro" id="IPR022572">
    <property type="entry name" value="DNA_rep/recomb_RecO_N"/>
</dbReference>
<dbReference type="InterPro" id="IPR003717">
    <property type="entry name" value="RecO"/>
</dbReference>
<dbReference type="Pfam" id="PF02565">
    <property type="entry name" value="RecO_C"/>
    <property type="match status" value="1"/>
</dbReference>
<evidence type="ECO:0000313" key="10">
    <source>
        <dbReference type="EMBL" id="KJY97180.1"/>
    </source>
</evidence>
<organism evidence="10 11">
    <name type="scientific">Pseudoalteromonas ruthenica</name>
    <dbReference type="NCBI Taxonomy" id="151081"/>
    <lineage>
        <taxon>Bacteria</taxon>
        <taxon>Pseudomonadati</taxon>
        <taxon>Pseudomonadota</taxon>
        <taxon>Gammaproteobacteria</taxon>
        <taxon>Alteromonadales</taxon>
        <taxon>Pseudoalteromonadaceae</taxon>
        <taxon>Pseudoalteromonas</taxon>
    </lineage>
</organism>
<evidence type="ECO:0000256" key="1">
    <source>
        <dbReference type="ARBA" id="ARBA00003065"/>
    </source>
</evidence>
<dbReference type="RefSeq" id="WP_045978555.1">
    <property type="nucleotide sequence ID" value="NZ_JXXY01000003.1"/>
</dbReference>
<dbReference type="SUPFAM" id="SSF57863">
    <property type="entry name" value="ArfGap/RecO-like zinc finger"/>
    <property type="match status" value="1"/>
</dbReference>
<evidence type="ECO:0000256" key="4">
    <source>
        <dbReference type="ARBA" id="ARBA00022763"/>
    </source>
</evidence>
<dbReference type="GO" id="GO:0006310">
    <property type="term" value="P:DNA recombination"/>
    <property type="evidence" value="ECO:0007669"/>
    <property type="project" value="UniProtKB-UniRule"/>
</dbReference>
<dbReference type="Proteomes" id="UP000033664">
    <property type="component" value="Unassembled WGS sequence"/>
</dbReference>
<dbReference type="SUPFAM" id="SSF50249">
    <property type="entry name" value="Nucleic acid-binding proteins"/>
    <property type="match status" value="1"/>
</dbReference>
<dbReference type="InterPro" id="IPR037278">
    <property type="entry name" value="ARFGAP/RecO"/>
</dbReference>
<dbReference type="GO" id="GO:0043590">
    <property type="term" value="C:bacterial nucleoid"/>
    <property type="evidence" value="ECO:0007669"/>
    <property type="project" value="TreeGrafter"/>
</dbReference>
<feature type="domain" description="DNA replication/recombination mediator RecO N-terminal" evidence="9">
    <location>
        <begin position="6"/>
        <end position="76"/>
    </location>
</feature>
<dbReference type="PATRIC" id="fig|151081.8.peg.732"/>
<dbReference type="AlphaFoldDB" id="A0A0F4PVQ5"/>
<proteinExistence type="inferred from homology"/>
<evidence type="ECO:0000256" key="7">
    <source>
        <dbReference type="ARBA" id="ARBA00033409"/>
    </source>
</evidence>
<evidence type="ECO:0000256" key="2">
    <source>
        <dbReference type="ARBA" id="ARBA00007452"/>
    </source>
</evidence>
<comment type="similarity">
    <text evidence="2 8">Belongs to the RecO family.</text>
</comment>
<dbReference type="EMBL" id="JXXZ01000013">
    <property type="protein sequence ID" value="KJY97180.1"/>
    <property type="molecule type" value="Genomic_DNA"/>
</dbReference>
<dbReference type="OrthoDB" id="9804792at2"/>
<keyword evidence="6 8" id="KW-0234">DNA repair</keyword>
<dbReference type="PANTHER" id="PTHR33991">
    <property type="entry name" value="DNA REPAIR PROTEIN RECO"/>
    <property type="match status" value="1"/>
</dbReference>
<protein>
    <recommendedName>
        <fullName evidence="3 8">DNA repair protein RecO</fullName>
    </recommendedName>
    <alternativeName>
        <fullName evidence="7 8">Recombination protein O</fullName>
    </alternativeName>
</protein>
<dbReference type="InterPro" id="IPR012340">
    <property type="entry name" value="NA-bd_OB-fold"/>
</dbReference>
<dbReference type="NCBIfam" id="TIGR00613">
    <property type="entry name" value="reco"/>
    <property type="match status" value="1"/>
</dbReference>
<dbReference type="Gene3D" id="2.40.50.140">
    <property type="entry name" value="Nucleic acid-binding proteins"/>
    <property type="match status" value="1"/>
</dbReference>
<dbReference type="GO" id="GO:0006302">
    <property type="term" value="P:double-strand break repair"/>
    <property type="evidence" value="ECO:0007669"/>
    <property type="project" value="TreeGrafter"/>
</dbReference>
<evidence type="ECO:0000256" key="6">
    <source>
        <dbReference type="ARBA" id="ARBA00023204"/>
    </source>
</evidence>
<dbReference type="GeneID" id="58229860"/>
<dbReference type="HAMAP" id="MF_00201">
    <property type="entry name" value="RecO"/>
    <property type="match status" value="1"/>
</dbReference>
<comment type="function">
    <text evidence="1 8">Involved in DNA repair and RecF pathway recombination.</text>
</comment>
<keyword evidence="5 8" id="KW-0233">DNA recombination</keyword>
<dbReference type="eggNOG" id="COG1381">
    <property type="taxonomic scope" value="Bacteria"/>
</dbReference>
<evidence type="ECO:0000256" key="8">
    <source>
        <dbReference type="HAMAP-Rule" id="MF_00201"/>
    </source>
</evidence>
<dbReference type="InterPro" id="IPR042242">
    <property type="entry name" value="RecO_C"/>
</dbReference>
<dbReference type="PANTHER" id="PTHR33991:SF1">
    <property type="entry name" value="DNA REPAIR PROTEIN RECO"/>
    <property type="match status" value="1"/>
</dbReference>
<keyword evidence="4 8" id="KW-0227">DNA damage</keyword>
<accession>A0A0F4PVQ5</accession>